<dbReference type="Proteomes" id="UP000030647">
    <property type="component" value="Unassembled WGS sequence"/>
</dbReference>
<keyword evidence="6" id="KW-1185">Reference proteome</keyword>
<dbReference type="OrthoDB" id="9791143at2"/>
<dbReference type="Pfam" id="PF01638">
    <property type="entry name" value="HxlR"/>
    <property type="match status" value="1"/>
</dbReference>
<proteinExistence type="predicted"/>
<dbReference type="SUPFAM" id="SSF46785">
    <property type="entry name" value="Winged helix' DNA-binding domain"/>
    <property type="match status" value="1"/>
</dbReference>
<dbReference type="HOGENOM" id="CLU_111585_5_1_9"/>
<sequence>MTDAVRKSVQEKLAQGDFSCTKEFTLAMFSGKWKIVILCNLYYHGPFRFNELMRLLPRVSHKVLASQLRELQEDQLIDRTTVPGAQPEVYYAISPVGRSLMPVIDAMHEWGDQRLRALRVQPQFNINQAAENHR</sequence>
<dbReference type="PANTHER" id="PTHR33204:SF38">
    <property type="entry name" value="HTH-TYPE TRANSCRIPTIONAL ACTIVATOR HXLR"/>
    <property type="match status" value="1"/>
</dbReference>
<dbReference type="PANTHER" id="PTHR33204">
    <property type="entry name" value="TRANSCRIPTIONAL REGULATOR, MARR FAMILY"/>
    <property type="match status" value="1"/>
</dbReference>
<feature type="domain" description="HTH hxlR-type" evidence="4">
    <location>
        <begin position="20"/>
        <end position="119"/>
    </location>
</feature>
<accession>U4TWU3</accession>
<keyword evidence="2" id="KW-0238">DNA-binding</keyword>
<keyword evidence="1" id="KW-0805">Transcription regulation</keyword>
<protein>
    <submittedName>
        <fullName evidence="5">HxlR</fullName>
    </submittedName>
</protein>
<keyword evidence="3" id="KW-0804">Transcription</keyword>
<reference evidence="6" key="1">
    <citation type="journal article" date="2013" name="Genome Announc.">
        <title>Whole-Genome Sequencing of Lactobacillus shenzhenensis Strain LY-73T.</title>
        <authorList>
            <person name="Lin Z."/>
            <person name="Liu Z."/>
            <person name="Yang R."/>
            <person name="Zou Y."/>
            <person name="Wan D."/>
            <person name="Chen J."/>
            <person name="Guo M."/>
            <person name="Zhao J."/>
            <person name="Fang C."/>
            <person name="Yang R."/>
            <person name="Liu F."/>
        </authorList>
    </citation>
    <scope>NUCLEOTIDE SEQUENCE [LARGE SCALE GENOMIC DNA]</scope>
    <source>
        <strain evidence="6">LY-73</strain>
    </source>
</reference>
<dbReference type="PROSITE" id="PS51118">
    <property type="entry name" value="HTH_HXLR"/>
    <property type="match status" value="1"/>
</dbReference>
<dbReference type="GO" id="GO:0003677">
    <property type="term" value="F:DNA binding"/>
    <property type="evidence" value="ECO:0007669"/>
    <property type="project" value="UniProtKB-KW"/>
</dbReference>
<organism evidence="5 6">
    <name type="scientific">Schleiferilactobacillus shenzhenensis LY-73</name>
    <dbReference type="NCBI Taxonomy" id="1231336"/>
    <lineage>
        <taxon>Bacteria</taxon>
        <taxon>Bacillati</taxon>
        <taxon>Bacillota</taxon>
        <taxon>Bacilli</taxon>
        <taxon>Lactobacillales</taxon>
        <taxon>Lactobacillaceae</taxon>
        <taxon>Schleiferilactobacillus</taxon>
    </lineage>
</organism>
<dbReference type="EMBL" id="KI271583">
    <property type="protein sequence ID" value="ERL66298.1"/>
    <property type="molecule type" value="Genomic_DNA"/>
</dbReference>
<evidence type="ECO:0000313" key="6">
    <source>
        <dbReference type="Proteomes" id="UP000030647"/>
    </source>
</evidence>
<dbReference type="InterPro" id="IPR002577">
    <property type="entry name" value="HTH_HxlR"/>
</dbReference>
<dbReference type="AlphaFoldDB" id="U4TWU3"/>
<name>U4TWU3_9LACO</name>
<evidence type="ECO:0000313" key="5">
    <source>
        <dbReference type="EMBL" id="ERL66298.1"/>
    </source>
</evidence>
<evidence type="ECO:0000259" key="4">
    <source>
        <dbReference type="PROSITE" id="PS51118"/>
    </source>
</evidence>
<dbReference type="eggNOG" id="COG1733">
    <property type="taxonomic scope" value="Bacteria"/>
</dbReference>
<dbReference type="InterPro" id="IPR036388">
    <property type="entry name" value="WH-like_DNA-bd_sf"/>
</dbReference>
<dbReference type="RefSeq" id="WP_022528675.1">
    <property type="nucleotide sequence ID" value="NZ_KI271583.1"/>
</dbReference>
<dbReference type="InterPro" id="IPR036390">
    <property type="entry name" value="WH_DNA-bd_sf"/>
</dbReference>
<evidence type="ECO:0000256" key="2">
    <source>
        <dbReference type="ARBA" id="ARBA00023125"/>
    </source>
</evidence>
<evidence type="ECO:0000256" key="3">
    <source>
        <dbReference type="ARBA" id="ARBA00023163"/>
    </source>
</evidence>
<dbReference type="Gene3D" id="1.10.10.10">
    <property type="entry name" value="Winged helix-like DNA-binding domain superfamily/Winged helix DNA-binding domain"/>
    <property type="match status" value="1"/>
</dbReference>
<gene>
    <name evidence="5" type="primary">hxlR</name>
    <name evidence="5" type="ORF">L248_1390</name>
</gene>
<evidence type="ECO:0000256" key="1">
    <source>
        <dbReference type="ARBA" id="ARBA00023015"/>
    </source>
</evidence>